<dbReference type="GO" id="GO:0003677">
    <property type="term" value="F:DNA binding"/>
    <property type="evidence" value="ECO:0007669"/>
    <property type="project" value="UniProtKB-KW"/>
</dbReference>
<dbReference type="GO" id="GO:0006355">
    <property type="term" value="P:regulation of DNA-templated transcription"/>
    <property type="evidence" value="ECO:0007669"/>
    <property type="project" value="InterPro"/>
</dbReference>
<keyword evidence="3" id="KW-0238">DNA-binding</keyword>
<sequence>MRTKTELPPGMAVGYRFYPTDEELIRDYLRPKLLENGSGVDHVIAEVDFCNFEPWDLPPKSKIKSRDPMWLFFSRTYVLCRLKKKPSQEPKTPNRGEGKSSGAIASDIEKPVKPTAISSAHGHEEVNHESLLTGARDLEEHPEETVNRLIANPDANYYGDMTYCAFDDCSPQTSWKRAYFEDGVAGSDTDTEGVDGRPDYTKSYPTKNTIRGIKKPFEKSCPRKASKLGYLQKNLLRIRPGKPSRHPKKTSKSGYLKGILRSHQIQDISKVS</sequence>
<keyword evidence="4" id="KW-0804">Transcription</keyword>
<dbReference type="InterPro" id="IPR036093">
    <property type="entry name" value="NAC_dom_sf"/>
</dbReference>
<evidence type="ECO:0000256" key="5">
    <source>
        <dbReference type="ARBA" id="ARBA00023242"/>
    </source>
</evidence>
<dbReference type="Gene3D" id="2.170.150.80">
    <property type="entry name" value="NAC domain"/>
    <property type="match status" value="1"/>
</dbReference>
<dbReference type="Pfam" id="PF02365">
    <property type="entry name" value="NAM"/>
    <property type="match status" value="1"/>
</dbReference>
<dbReference type="PANTHER" id="PTHR31989">
    <property type="entry name" value="NAC DOMAIN-CONTAINING PROTEIN 82-RELATED"/>
    <property type="match status" value="1"/>
</dbReference>
<evidence type="ECO:0000313" key="9">
    <source>
        <dbReference type="Proteomes" id="UP001187192"/>
    </source>
</evidence>
<comment type="caution">
    <text evidence="8">The sequence shown here is derived from an EMBL/GenBank/DDBJ whole genome shotgun (WGS) entry which is preliminary data.</text>
</comment>
<evidence type="ECO:0000256" key="3">
    <source>
        <dbReference type="ARBA" id="ARBA00023125"/>
    </source>
</evidence>
<feature type="domain" description="NAC" evidence="7">
    <location>
        <begin position="11"/>
        <end position="169"/>
    </location>
</feature>
<feature type="region of interest" description="Disordered" evidence="6">
    <location>
        <begin position="187"/>
        <end position="206"/>
    </location>
</feature>
<evidence type="ECO:0000256" key="4">
    <source>
        <dbReference type="ARBA" id="ARBA00023163"/>
    </source>
</evidence>
<comment type="subcellular location">
    <subcellularLocation>
        <location evidence="1">Nucleus</location>
    </subcellularLocation>
</comment>
<dbReference type="PROSITE" id="PS51005">
    <property type="entry name" value="NAC"/>
    <property type="match status" value="1"/>
</dbReference>
<gene>
    <name evidence="8" type="ORF">TIFTF001_011940</name>
</gene>
<reference evidence="8" key="1">
    <citation type="submission" date="2023-07" db="EMBL/GenBank/DDBJ databases">
        <title>draft genome sequence of fig (Ficus carica).</title>
        <authorList>
            <person name="Takahashi T."/>
            <person name="Nishimura K."/>
        </authorList>
    </citation>
    <scope>NUCLEOTIDE SEQUENCE</scope>
</reference>
<dbReference type="InterPro" id="IPR003441">
    <property type="entry name" value="NAC-dom"/>
</dbReference>
<organism evidence="8 9">
    <name type="scientific">Ficus carica</name>
    <name type="common">Common fig</name>
    <dbReference type="NCBI Taxonomy" id="3494"/>
    <lineage>
        <taxon>Eukaryota</taxon>
        <taxon>Viridiplantae</taxon>
        <taxon>Streptophyta</taxon>
        <taxon>Embryophyta</taxon>
        <taxon>Tracheophyta</taxon>
        <taxon>Spermatophyta</taxon>
        <taxon>Magnoliopsida</taxon>
        <taxon>eudicotyledons</taxon>
        <taxon>Gunneridae</taxon>
        <taxon>Pentapetalae</taxon>
        <taxon>rosids</taxon>
        <taxon>fabids</taxon>
        <taxon>Rosales</taxon>
        <taxon>Moraceae</taxon>
        <taxon>Ficeae</taxon>
        <taxon>Ficus</taxon>
    </lineage>
</organism>
<feature type="region of interest" description="Disordered" evidence="6">
    <location>
        <begin position="237"/>
        <end position="258"/>
    </location>
</feature>
<keyword evidence="9" id="KW-1185">Reference proteome</keyword>
<keyword evidence="2" id="KW-0805">Transcription regulation</keyword>
<name>A0AA88D184_FICCA</name>
<dbReference type="GO" id="GO:0005634">
    <property type="term" value="C:nucleus"/>
    <property type="evidence" value="ECO:0007669"/>
    <property type="project" value="UniProtKB-SubCell"/>
</dbReference>
<evidence type="ECO:0000259" key="7">
    <source>
        <dbReference type="PROSITE" id="PS51005"/>
    </source>
</evidence>
<evidence type="ECO:0000313" key="8">
    <source>
        <dbReference type="EMBL" id="GMN42728.1"/>
    </source>
</evidence>
<dbReference type="EMBL" id="BTGU01000015">
    <property type="protein sequence ID" value="GMN42728.1"/>
    <property type="molecule type" value="Genomic_DNA"/>
</dbReference>
<evidence type="ECO:0000256" key="6">
    <source>
        <dbReference type="SAM" id="MobiDB-lite"/>
    </source>
</evidence>
<dbReference type="AlphaFoldDB" id="A0AA88D184"/>
<feature type="compositionally biased region" description="Basic and acidic residues" evidence="6">
    <location>
        <begin position="86"/>
        <end position="98"/>
    </location>
</feature>
<evidence type="ECO:0000256" key="1">
    <source>
        <dbReference type="ARBA" id="ARBA00004123"/>
    </source>
</evidence>
<accession>A0AA88D184</accession>
<evidence type="ECO:0000256" key="2">
    <source>
        <dbReference type="ARBA" id="ARBA00023015"/>
    </source>
</evidence>
<feature type="region of interest" description="Disordered" evidence="6">
    <location>
        <begin position="84"/>
        <end position="109"/>
    </location>
</feature>
<dbReference type="Proteomes" id="UP001187192">
    <property type="component" value="Unassembled WGS sequence"/>
</dbReference>
<keyword evidence="5" id="KW-0539">Nucleus</keyword>
<proteinExistence type="predicted"/>
<protein>
    <recommendedName>
        <fullName evidence="7">NAC domain-containing protein</fullName>
    </recommendedName>
</protein>
<dbReference type="SUPFAM" id="SSF101941">
    <property type="entry name" value="NAC domain"/>
    <property type="match status" value="1"/>
</dbReference>
<feature type="compositionally biased region" description="Basic residues" evidence="6">
    <location>
        <begin position="239"/>
        <end position="251"/>
    </location>
</feature>